<dbReference type="Pfam" id="PF13683">
    <property type="entry name" value="rve_3"/>
    <property type="match status" value="1"/>
</dbReference>
<keyword evidence="3" id="KW-1185">Reference proteome</keyword>
<evidence type="ECO:0000313" key="2">
    <source>
        <dbReference type="EMBL" id="MCK8479026.1"/>
    </source>
</evidence>
<dbReference type="Gene3D" id="3.30.420.10">
    <property type="entry name" value="Ribonuclease H-like superfamily/Ribonuclease H"/>
    <property type="match status" value="1"/>
</dbReference>
<evidence type="ECO:0000313" key="3">
    <source>
        <dbReference type="Proteomes" id="UP001203687"/>
    </source>
</evidence>
<name>A0ABT0H3R3_9FLAO</name>
<protein>
    <submittedName>
        <fullName evidence="2">Integrase core domain-containing protein</fullName>
    </submittedName>
</protein>
<sequence>MFLTDGGSENVNTKVSSLIKSYSDTITHRIAKRDVLFSNSMIEAFNKVLKHQFLYPRTISNRTSLENIMREVIPIYNNERPQLKLGGNTPDETFNGTPINFNQYSNGIKEQKALRIVQNKQNSCRSCL</sequence>
<dbReference type="InterPro" id="IPR012337">
    <property type="entry name" value="RNaseH-like_sf"/>
</dbReference>
<evidence type="ECO:0000259" key="1">
    <source>
        <dbReference type="PROSITE" id="PS50994"/>
    </source>
</evidence>
<organism evidence="2 3">
    <name type="scientific">Psychroserpens algicola</name>
    <dbReference type="NCBI Taxonomy" id="1719034"/>
    <lineage>
        <taxon>Bacteria</taxon>
        <taxon>Pseudomonadati</taxon>
        <taxon>Bacteroidota</taxon>
        <taxon>Flavobacteriia</taxon>
        <taxon>Flavobacteriales</taxon>
        <taxon>Flavobacteriaceae</taxon>
        <taxon>Psychroserpens</taxon>
    </lineage>
</organism>
<dbReference type="RefSeq" id="WP_248411462.1">
    <property type="nucleotide sequence ID" value="NZ_JALPQF010000001.1"/>
</dbReference>
<dbReference type="PROSITE" id="PS50994">
    <property type="entry name" value="INTEGRASE"/>
    <property type="match status" value="1"/>
</dbReference>
<accession>A0ABT0H3R3</accession>
<dbReference type="InterPro" id="IPR001584">
    <property type="entry name" value="Integrase_cat-core"/>
</dbReference>
<feature type="domain" description="Integrase catalytic" evidence="1">
    <location>
        <begin position="1"/>
        <end position="98"/>
    </location>
</feature>
<reference evidence="2" key="1">
    <citation type="submission" date="2022-04" db="EMBL/GenBank/DDBJ databases">
        <authorList>
            <person name="Ren T."/>
        </authorList>
    </citation>
    <scope>NUCLEOTIDE SEQUENCE</scope>
    <source>
        <strain evidence="2">F63249</strain>
    </source>
</reference>
<dbReference type="EMBL" id="JALPQF010000001">
    <property type="protein sequence ID" value="MCK8479026.1"/>
    <property type="molecule type" value="Genomic_DNA"/>
</dbReference>
<dbReference type="InterPro" id="IPR036397">
    <property type="entry name" value="RNaseH_sf"/>
</dbReference>
<dbReference type="SUPFAM" id="SSF53098">
    <property type="entry name" value="Ribonuclease H-like"/>
    <property type="match status" value="1"/>
</dbReference>
<gene>
    <name evidence="2" type="ORF">MUY34_00260</name>
</gene>
<comment type="caution">
    <text evidence="2">The sequence shown here is derived from an EMBL/GenBank/DDBJ whole genome shotgun (WGS) entry which is preliminary data.</text>
</comment>
<proteinExistence type="predicted"/>
<dbReference type="Proteomes" id="UP001203687">
    <property type="component" value="Unassembled WGS sequence"/>
</dbReference>